<keyword evidence="2" id="KW-0813">Transport</keyword>
<organism evidence="9 10">
    <name type="scientific">Tepidanaerobacter acetatoxydans (strain DSM 21804 / JCM 16047 / Re1)</name>
    <dbReference type="NCBI Taxonomy" id="1209989"/>
    <lineage>
        <taxon>Bacteria</taxon>
        <taxon>Bacillati</taxon>
        <taxon>Bacillota</taxon>
        <taxon>Clostridia</taxon>
        <taxon>Thermosediminibacterales</taxon>
        <taxon>Tepidanaerobacteraceae</taxon>
        <taxon>Tepidanaerobacter</taxon>
    </lineage>
</organism>
<evidence type="ECO:0000256" key="6">
    <source>
        <dbReference type="ARBA" id="ARBA00022683"/>
    </source>
</evidence>
<dbReference type="PANTHER" id="PTHR33799:SF1">
    <property type="entry name" value="PTS SYSTEM MANNOSE-SPECIFIC EIIAB COMPONENT-RELATED"/>
    <property type="match status" value="1"/>
</dbReference>
<comment type="subcellular location">
    <subcellularLocation>
        <location evidence="1">Cytoplasm</location>
    </subcellularLocation>
</comment>
<dbReference type="OrthoDB" id="9799827at2"/>
<keyword evidence="4" id="KW-0762">Sugar transport</keyword>
<dbReference type="InterPro" id="IPR004701">
    <property type="entry name" value="PTS_EIIA_man-typ"/>
</dbReference>
<dbReference type="SUPFAM" id="SSF53062">
    <property type="entry name" value="PTS system fructose IIA component-like"/>
    <property type="match status" value="1"/>
</dbReference>
<dbReference type="eggNOG" id="COG2893">
    <property type="taxonomic scope" value="Bacteria"/>
</dbReference>
<dbReference type="PROSITE" id="PS51096">
    <property type="entry name" value="PTS_EIIA_TYPE_4"/>
    <property type="match status" value="1"/>
</dbReference>
<dbReference type="Pfam" id="PF03610">
    <property type="entry name" value="EIIA-man"/>
    <property type="match status" value="1"/>
</dbReference>
<evidence type="ECO:0000256" key="4">
    <source>
        <dbReference type="ARBA" id="ARBA00022597"/>
    </source>
</evidence>
<dbReference type="AlphaFoldDB" id="F4LUJ1"/>
<dbReference type="HOGENOM" id="CLU_123235_1_1_9"/>
<dbReference type="CDD" id="cd00006">
    <property type="entry name" value="PTS_IIA_man"/>
    <property type="match status" value="1"/>
</dbReference>
<keyword evidence="5" id="KW-0808">Transferase</keyword>
<gene>
    <name evidence="9" type="ordered locus">TEPIRE1_2735</name>
</gene>
<evidence type="ECO:0000256" key="2">
    <source>
        <dbReference type="ARBA" id="ARBA00022448"/>
    </source>
</evidence>
<dbReference type="RefSeq" id="WP_013779555.1">
    <property type="nucleotide sequence ID" value="NC_015519.1"/>
</dbReference>
<keyword evidence="10" id="KW-1185">Reference proteome</keyword>
<evidence type="ECO:0000256" key="1">
    <source>
        <dbReference type="ARBA" id="ARBA00004496"/>
    </source>
</evidence>
<dbReference type="KEGG" id="tae:TepiRe1_2735"/>
<keyword evidence="6" id="KW-0598">Phosphotransferase system</keyword>
<keyword evidence="3" id="KW-0963">Cytoplasm</keyword>
<dbReference type="Proteomes" id="UP000010802">
    <property type="component" value="Chromosome"/>
</dbReference>
<evidence type="ECO:0000259" key="8">
    <source>
        <dbReference type="PROSITE" id="PS51096"/>
    </source>
</evidence>
<dbReference type="Gene3D" id="3.40.50.510">
    <property type="entry name" value="Phosphotransferase system, mannose-type IIA component"/>
    <property type="match status" value="1"/>
</dbReference>
<dbReference type="GO" id="GO:0005737">
    <property type="term" value="C:cytoplasm"/>
    <property type="evidence" value="ECO:0007669"/>
    <property type="project" value="UniProtKB-SubCell"/>
</dbReference>
<accession>F4LUJ1</accession>
<feature type="domain" description="PTS EIIA type-4" evidence="8">
    <location>
        <begin position="1"/>
        <end position="129"/>
    </location>
</feature>
<name>F4LUJ1_TEPAE</name>
<keyword evidence="7" id="KW-0418">Kinase</keyword>
<dbReference type="PANTHER" id="PTHR33799">
    <property type="entry name" value="PTS PERMEASE-RELATED-RELATED"/>
    <property type="match status" value="1"/>
</dbReference>
<protein>
    <submittedName>
        <fullName evidence="9">PTS system fructose subfamily IIA component</fullName>
    </submittedName>
</protein>
<proteinExistence type="predicted"/>
<sequence length="138" mass="15253">MISLLVVTHGNLGKELIKSAELIAGKQDDVAALGLFLEDGIDSFKERVNNKIQSLNRGEGVMVFVDLYGGSPCNVMAINMKDQKNLKQSKIECISGVNLPMILEAMTMRKSMSLRELKNHCMQIGCSGIKDIFQEIYS</sequence>
<accession>L0S593</accession>
<reference evidence="10" key="1">
    <citation type="journal article" date="2013" name="Genome Announc.">
        <title>First genome sequence of a syntrophic acetate-oxidizing bacterium, Tepidanaerobacter acetatoxydans strain Re1.</title>
        <authorList>
            <person name="Manzoor S."/>
            <person name="Bongcam-Rudloff E."/>
            <person name="Schnurer A."/>
            <person name="Muller B."/>
        </authorList>
    </citation>
    <scope>NUCLEOTIDE SEQUENCE [LARGE SCALE GENOMIC DNA]</scope>
    <source>
        <strain evidence="10">Re1</strain>
    </source>
</reference>
<dbReference type="GO" id="GO:0016020">
    <property type="term" value="C:membrane"/>
    <property type="evidence" value="ECO:0007669"/>
    <property type="project" value="InterPro"/>
</dbReference>
<dbReference type="GO" id="GO:0009401">
    <property type="term" value="P:phosphoenolpyruvate-dependent sugar phosphotransferase system"/>
    <property type="evidence" value="ECO:0007669"/>
    <property type="project" value="UniProtKB-KW"/>
</dbReference>
<evidence type="ECO:0000256" key="7">
    <source>
        <dbReference type="ARBA" id="ARBA00022777"/>
    </source>
</evidence>
<evidence type="ECO:0000313" key="9">
    <source>
        <dbReference type="EMBL" id="CCP27609.1"/>
    </source>
</evidence>
<evidence type="ECO:0000256" key="3">
    <source>
        <dbReference type="ARBA" id="ARBA00022490"/>
    </source>
</evidence>
<dbReference type="PATRIC" id="fig|1209989.3.peg.3133"/>
<dbReference type="GO" id="GO:0016301">
    <property type="term" value="F:kinase activity"/>
    <property type="evidence" value="ECO:0007669"/>
    <property type="project" value="UniProtKB-KW"/>
</dbReference>
<evidence type="ECO:0000313" key="10">
    <source>
        <dbReference type="Proteomes" id="UP000010802"/>
    </source>
</evidence>
<dbReference type="STRING" id="1209989.TepRe1_2537"/>
<dbReference type="InterPro" id="IPR036662">
    <property type="entry name" value="PTS_EIIA_man-typ_sf"/>
</dbReference>
<dbReference type="InterPro" id="IPR033887">
    <property type="entry name" value="PTS_IIA_man"/>
</dbReference>
<dbReference type="EMBL" id="HF563609">
    <property type="protein sequence ID" value="CCP27609.1"/>
    <property type="molecule type" value="Genomic_DNA"/>
</dbReference>
<dbReference type="InterPro" id="IPR051471">
    <property type="entry name" value="Bacterial_PTS_sugar_comp"/>
</dbReference>
<evidence type="ECO:0000256" key="5">
    <source>
        <dbReference type="ARBA" id="ARBA00022679"/>
    </source>
</evidence>
<dbReference type="KEGG" id="tep:TepRe1_2537"/>